<dbReference type="Pfam" id="PF04997">
    <property type="entry name" value="RNA_pol_Rpb1_1"/>
    <property type="match status" value="1"/>
</dbReference>
<keyword evidence="13" id="KW-0539">Nucleus</keyword>
<comment type="similarity">
    <text evidence="2 15">Belongs to the RNA polymerase beta' chain family.</text>
</comment>
<keyword evidence="5 15" id="KW-0808">Transferase</keyword>
<comment type="caution">
    <text evidence="18">The sequence shown here is derived from an EMBL/GenBank/DDBJ whole genome shotgun (WGS) entry which is preliminary data.</text>
</comment>
<dbReference type="InterPro" id="IPR007080">
    <property type="entry name" value="RNA_pol_Rpb1_1"/>
</dbReference>
<dbReference type="EC" id="2.7.7.6" evidence="15"/>
<evidence type="ECO:0000256" key="16">
    <source>
        <dbReference type="SAM" id="MobiDB-lite"/>
    </source>
</evidence>
<dbReference type="InterPro" id="IPR007075">
    <property type="entry name" value="RNA_pol_Rpb1_6"/>
</dbReference>
<evidence type="ECO:0000256" key="4">
    <source>
        <dbReference type="ARBA" id="ARBA00022553"/>
    </source>
</evidence>
<dbReference type="PANTHER" id="PTHR19376">
    <property type="entry name" value="DNA-DIRECTED RNA POLYMERASE"/>
    <property type="match status" value="1"/>
</dbReference>
<keyword evidence="7" id="KW-0479">Metal-binding</keyword>
<dbReference type="GO" id="GO:0006351">
    <property type="term" value="P:DNA-templated transcription"/>
    <property type="evidence" value="ECO:0007669"/>
    <property type="project" value="InterPro"/>
</dbReference>
<proteinExistence type="inferred from homology"/>
<keyword evidence="10" id="KW-0460">Magnesium</keyword>
<dbReference type="InterPro" id="IPR007083">
    <property type="entry name" value="RNA_pol_Rpb1_4"/>
</dbReference>
<feature type="domain" description="RNA polymerase N-terminal" evidence="17">
    <location>
        <begin position="243"/>
        <end position="549"/>
    </location>
</feature>
<dbReference type="OrthoDB" id="270392at2759"/>
<dbReference type="FunFam" id="1.10.274.100:FF:000001">
    <property type="entry name" value="DNA-directed RNA polymerase subunit"/>
    <property type="match status" value="1"/>
</dbReference>
<dbReference type="Pfam" id="PF04992">
    <property type="entry name" value="RNA_pol_Rpb1_6"/>
    <property type="match status" value="1"/>
</dbReference>
<feature type="region of interest" description="Disordered" evidence="16">
    <location>
        <begin position="154"/>
        <end position="177"/>
    </location>
</feature>
<feature type="compositionally biased region" description="Acidic residues" evidence="16">
    <location>
        <begin position="154"/>
        <end position="165"/>
    </location>
</feature>
<dbReference type="GO" id="GO:0005665">
    <property type="term" value="C:RNA polymerase II, core complex"/>
    <property type="evidence" value="ECO:0007669"/>
    <property type="project" value="TreeGrafter"/>
</dbReference>
<evidence type="ECO:0000256" key="3">
    <source>
        <dbReference type="ARBA" id="ARBA00022478"/>
    </source>
</evidence>
<dbReference type="InterPro" id="IPR000722">
    <property type="entry name" value="RNA_pol_asu"/>
</dbReference>
<keyword evidence="4" id="KW-0597">Phosphoprotein</keyword>
<dbReference type="EMBL" id="LVVM01004145">
    <property type="protein sequence ID" value="OJA13470.1"/>
    <property type="molecule type" value="Genomic_DNA"/>
</dbReference>
<dbReference type="STRING" id="180088.A0A1J8PW21"/>
<dbReference type="InterPro" id="IPR007066">
    <property type="entry name" value="RNA_pol_Rpb1_3"/>
</dbReference>
<evidence type="ECO:0000256" key="13">
    <source>
        <dbReference type="ARBA" id="ARBA00023242"/>
    </source>
</evidence>
<keyword evidence="19" id="KW-1185">Reference proteome</keyword>
<organism evidence="18 19">
    <name type="scientific">Rhizopogon vesiculosus</name>
    <dbReference type="NCBI Taxonomy" id="180088"/>
    <lineage>
        <taxon>Eukaryota</taxon>
        <taxon>Fungi</taxon>
        <taxon>Dikarya</taxon>
        <taxon>Basidiomycota</taxon>
        <taxon>Agaricomycotina</taxon>
        <taxon>Agaricomycetes</taxon>
        <taxon>Agaricomycetidae</taxon>
        <taxon>Boletales</taxon>
        <taxon>Suillineae</taxon>
        <taxon>Rhizopogonaceae</taxon>
        <taxon>Rhizopogon</taxon>
    </lineage>
</organism>
<dbReference type="CDD" id="cd02733">
    <property type="entry name" value="RNAP_II_RPB1_N"/>
    <property type="match status" value="1"/>
</dbReference>
<dbReference type="InterPro" id="IPR038593">
    <property type="entry name" value="RNA_pol_Rpb1_7_sf"/>
</dbReference>
<dbReference type="Gene3D" id="1.10.132.30">
    <property type="match status" value="1"/>
</dbReference>
<dbReference type="SUPFAM" id="SSF64484">
    <property type="entry name" value="beta and beta-prime subunits of DNA dependent RNA-polymerase"/>
    <property type="match status" value="1"/>
</dbReference>
<evidence type="ECO:0000256" key="14">
    <source>
        <dbReference type="ARBA" id="ARBA00048552"/>
    </source>
</evidence>
<dbReference type="Gene3D" id="1.10.274.100">
    <property type="entry name" value="RNA polymerase Rpb1, domain 3"/>
    <property type="match status" value="1"/>
</dbReference>
<dbReference type="Proteomes" id="UP000183567">
    <property type="component" value="Unassembled WGS sequence"/>
</dbReference>
<protein>
    <recommendedName>
        <fullName evidence="15">DNA-directed RNA polymerase subunit</fullName>
        <ecNumber evidence="15">2.7.7.6</ecNumber>
    </recommendedName>
</protein>
<gene>
    <name evidence="18" type="ORF">AZE42_04416</name>
</gene>
<keyword evidence="11" id="KW-0238">DNA-binding</keyword>
<name>A0A1J8PW21_9AGAM</name>
<dbReference type="Gene3D" id="6.20.50.80">
    <property type="match status" value="1"/>
</dbReference>
<dbReference type="Pfam" id="PF05000">
    <property type="entry name" value="RNA_pol_Rpb1_4"/>
    <property type="match status" value="1"/>
</dbReference>
<evidence type="ECO:0000256" key="1">
    <source>
        <dbReference type="ARBA" id="ARBA00004123"/>
    </source>
</evidence>
<evidence type="ECO:0000256" key="6">
    <source>
        <dbReference type="ARBA" id="ARBA00022695"/>
    </source>
</evidence>
<dbReference type="Gene3D" id="3.30.1360.140">
    <property type="match status" value="1"/>
</dbReference>
<comment type="subcellular location">
    <subcellularLocation>
        <location evidence="1">Nucleus</location>
    </subcellularLocation>
</comment>
<sequence>MLGHQFAYSAAPIRKVKEVQFGILSPEEIKAYSVAKVEHPEVMDETTHKPKMGGLMDPRMGTIDRNFKCQTCGEGMSECPGHFGHIELARPVFHPGFIIKVKKILECICVNCGKLKADISDPNFAEKIRHVRDPKARMAVVWAHCKTKMVCETDEPKEEGAEGDADEPKKGHGGCGHAQPLIRKEGLKLFVQYKRPKDEDEDVKSMQPDKRLFTPSEVYTTFKKMSDSDLHLIGLSDEYARPEWMILTVMPVPPPPVRPSIAVDGGAMRSEDDLTYKLGEIIKASAHVRRCEQEGAPAHVISEHEHLLQASVAEFHVATYMDNDIAGIPQALQKSGRPVKAIRARLKGKEGRLRGNLMGKRVDFSARTVITGDPNLELDEVGVPRSIAMNLTYPERVTPYNIAYLQELVRNGPTTYPGARYVVRDTGERIDLRYNKRADAFLQYGWIVERHLKDGDFVLFNRQPSLHKMSMMSHRKLTSAAFRLNLSVTPPYNADFDGDEMNMHIPQSEETRAELSQIAWVPRQIISPQANKPVMGIVQDTLCGIRKFTLRDTFLDWNQVQNILLWVPAWDGNVPIPAIIKPKPLWSGKQILSMVIPRGINIQRAPDPKSSNPVFDDGMLIENGEIIFGVVEKKTVGASQGGLVHVVFREKGPEATRDLFTGIQMVVNFWLFHNGFSIGIGDTIAGPKVMSYITSRISEKKQLVAEIIEDAYHDRLKALPGMTIRESFESKVEGELNRARDDSGQYAQKNLKDDNNVKQMVTAGSKGSYINISQMSVCVGQQSVEGRRIPFGFRHRTLPHFTKDDFSPEARGFVENSYLRGLTPQEFFFHAMAGREGLIDTAVKTAETGYIQRRLVKALEDVMVHYDGTVRNSLGDLVQFVYGEDGMDGAFIERQKIDTFGLDNEAFEHNYRVDVTDGKNGFLPNTLQIGVDDSSLELQMKLDEEYNELLNDRRLLREFVFPTADGLTPHYLPVNLHRIIQNATQIFHIDKRKPSDLEPSYIVEAVQQLNNRLAVVVGDDPLTKEVQANASLTFRMHVRATLATRRVLEQFHLSREAFDWVLGEIEAKFNQSLVNPGEMCGTLAAQSIGEPATQMTLNTFHYAGVSSKNVTLGVPRLKEIINVATKIKTPSLSVYLESDIAEETQGLLAKNVQQELAYTSLRTVTAAVEIWYDPDPSSTIIEEDAVFLPWFLRLELDRAKMIYRKLTMSYAAGRISESFKIDPFVIWRDNSEKLIIRCRVLGGGDKDDDGLGTIEEDISLRQLENTMLNSVSLRGVPGIQRVFLQPHDKDVDNSGAIK</sequence>
<dbReference type="Gene3D" id="2.40.40.20">
    <property type="match status" value="1"/>
</dbReference>
<evidence type="ECO:0000313" key="18">
    <source>
        <dbReference type="EMBL" id="OJA13470.1"/>
    </source>
</evidence>
<evidence type="ECO:0000256" key="5">
    <source>
        <dbReference type="ARBA" id="ARBA00022679"/>
    </source>
</evidence>
<comment type="function">
    <text evidence="15">DNA-dependent RNA polymerase catalyzes the transcription of DNA into RNA using the four ribonucleoside triphosphates as substrates.</text>
</comment>
<evidence type="ECO:0000256" key="12">
    <source>
        <dbReference type="ARBA" id="ARBA00023163"/>
    </source>
</evidence>
<dbReference type="InterPro" id="IPR038120">
    <property type="entry name" value="Rpb1_funnel_sf"/>
</dbReference>
<dbReference type="PANTHER" id="PTHR19376:SF37">
    <property type="entry name" value="DNA-DIRECTED RNA POLYMERASE II SUBUNIT RPB1"/>
    <property type="match status" value="1"/>
</dbReference>
<dbReference type="GO" id="GO:0046872">
    <property type="term" value="F:metal ion binding"/>
    <property type="evidence" value="ECO:0007669"/>
    <property type="project" value="UniProtKB-KW"/>
</dbReference>
<dbReference type="InterPro" id="IPR044893">
    <property type="entry name" value="RNA_pol_Rpb1_clamp_domain"/>
</dbReference>
<evidence type="ECO:0000256" key="10">
    <source>
        <dbReference type="ARBA" id="ARBA00022842"/>
    </source>
</evidence>
<keyword evidence="9" id="KW-0862">Zinc</keyword>
<dbReference type="SMART" id="SM00663">
    <property type="entry name" value="RPOLA_N"/>
    <property type="match status" value="1"/>
</dbReference>
<accession>A0A1J8PW21</accession>
<dbReference type="GO" id="GO:0003899">
    <property type="term" value="F:DNA-directed RNA polymerase activity"/>
    <property type="evidence" value="ECO:0007669"/>
    <property type="project" value="UniProtKB-EC"/>
</dbReference>
<evidence type="ECO:0000256" key="2">
    <source>
        <dbReference type="ARBA" id="ARBA00006460"/>
    </source>
</evidence>
<evidence type="ECO:0000256" key="11">
    <source>
        <dbReference type="ARBA" id="ARBA00023125"/>
    </source>
</evidence>
<comment type="catalytic activity">
    <reaction evidence="14 15">
        <text>RNA(n) + a ribonucleoside 5'-triphosphate = RNA(n+1) + diphosphate</text>
        <dbReference type="Rhea" id="RHEA:21248"/>
        <dbReference type="Rhea" id="RHEA-COMP:14527"/>
        <dbReference type="Rhea" id="RHEA-COMP:17342"/>
        <dbReference type="ChEBI" id="CHEBI:33019"/>
        <dbReference type="ChEBI" id="CHEBI:61557"/>
        <dbReference type="ChEBI" id="CHEBI:140395"/>
        <dbReference type="EC" id="2.7.7.6"/>
    </reaction>
</comment>
<dbReference type="InterPro" id="IPR006592">
    <property type="entry name" value="RNA_pol_N"/>
</dbReference>
<keyword evidence="3 15" id="KW-0240">DNA-directed RNA polymerase</keyword>
<dbReference type="InterPro" id="IPR007081">
    <property type="entry name" value="RNA_pol_Rpb1_5"/>
</dbReference>
<dbReference type="InterPro" id="IPR045867">
    <property type="entry name" value="DNA-dir_RpoC_beta_prime"/>
</dbReference>
<dbReference type="Pfam" id="PF00623">
    <property type="entry name" value="RNA_pol_Rpb1_2"/>
    <property type="match status" value="1"/>
</dbReference>
<dbReference type="Pfam" id="PF04990">
    <property type="entry name" value="RNA_pol_Rpb1_7"/>
    <property type="match status" value="2"/>
</dbReference>
<evidence type="ECO:0000256" key="9">
    <source>
        <dbReference type="ARBA" id="ARBA00022833"/>
    </source>
</evidence>
<keyword evidence="12 15" id="KW-0804">Transcription</keyword>
<dbReference type="FunFam" id="3.30.1490.180:FF:000001">
    <property type="entry name" value="DNA-directed RNA polymerase subunit"/>
    <property type="match status" value="1"/>
</dbReference>
<evidence type="ECO:0000256" key="7">
    <source>
        <dbReference type="ARBA" id="ARBA00022723"/>
    </source>
</evidence>
<dbReference type="InterPro" id="IPR007073">
    <property type="entry name" value="RNA_pol_Rpb1_7"/>
</dbReference>
<dbReference type="Pfam" id="PF04998">
    <property type="entry name" value="RNA_pol_Rpb1_5"/>
    <property type="match status" value="1"/>
</dbReference>
<dbReference type="Gene3D" id="3.30.1490.180">
    <property type="entry name" value="RNA polymerase ii"/>
    <property type="match status" value="1"/>
</dbReference>
<dbReference type="Pfam" id="PF04983">
    <property type="entry name" value="RNA_pol_Rpb1_3"/>
    <property type="match status" value="1"/>
</dbReference>
<dbReference type="FunFam" id="1.10.132.30:FF:000001">
    <property type="entry name" value="DNA-directed RNA polymerase subunit"/>
    <property type="match status" value="1"/>
</dbReference>
<evidence type="ECO:0000259" key="17">
    <source>
        <dbReference type="SMART" id="SM00663"/>
    </source>
</evidence>
<dbReference type="FunFam" id="4.10.860.120:FF:000003">
    <property type="entry name" value="DNA-directed RNA polymerase subunit"/>
    <property type="match status" value="1"/>
</dbReference>
<dbReference type="GO" id="GO:0003677">
    <property type="term" value="F:DNA binding"/>
    <property type="evidence" value="ECO:0007669"/>
    <property type="project" value="UniProtKB-KW"/>
</dbReference>
<dbReference type="InterPro" id="IPR042102">
    <property type="entry name" value="RNA_pol_Rpb1_3_sf"/>
</dbReference>
<keyword evidence="8" id="KW-0677">Repeat</keyword>
<dbReference type="FunFam" id="2.40.40.20:FF:000019">
    <property type="entry name" value="DNA-directed RNA polymerase II subunit RPB1"/>
    <property type="match status" value="1"/>
</dbReference>
<dbReference type="Gene3D" id="4.10.860.120">
    <property type="entry name" value="RNA polymerase II, clamp domain"/>
    <property type="match status" value="1"/>
</dbReference>
<dbReference type="NCBIfam" id="NF006336">
    <property type="entry name" value="PRK08566.1"/>
    <property type="match status" value="1"/>
</dbReference>
<evidence type="ECO:0000256" key="15">
    <source>
        <dbReference type="RuleBase" id="RU004279"/>
    </source>
</evidence>
<dbReference type="Gene3D" id="6.10.250.2940">
    <property type="match status" value="1"/>
</dbReference>
<evidence type="ECO:0000256" key="8">
    <source>
        <dbReference type="ARBA" id="ARBA00022737"/>
    </source>
</evidence>
<keyword evidence="6 15" id="KW-0548">Nucleotidyltransferase</keyword>
<evidence type="ECO:0000313" key="19">
    <source>
        <dbReference type="Proteomes" id="UP000183567"/>
    </source>
</evidence>
<reference evidence="18 19" key="1">
    <citation type="submission" date="2016-03" db="EMBL/GenBank/DDBJ databases">
        <title>Comparative genomics of the ectomycorrhizal sister species Rhizopogon vinicolor and Rhizopogon vesiculosus (Basidiomycota: Boletales) reveals a divergence of the mating type B locus.</title>
        <authorList>
            <person name="Mujic A.B."/>
            <person name="Kuo A."/>
            <person name="Tritt A."/>
            <person name="Lipzen A."/>
            <person name="Chen C."/>
            <person name="Johnson J."/>
            <person name="Sharma A."/>
            <person name="Barry K."/>
            <person name="Grigoriev I.V."/>
            <person name="Spatafora J.W."/>
        </authorList>
    </citation>
    <scope>NUCLEOTIDE SEQUENCE [LARGE SCALE GENOMIC DNA]</scope>
    <source>
        <strain evidence="18 19">AM-OR11-056</strain>
    </source>
</reference>